<evidence type="ECO:0000256" key="1">
    <source>
        <dbReference type="SAM" id="MobiDB-lite"/>
    </source>
</evidence>
<dbReference type="EMBL" id="JADBEM010000001">
    <property type="protein sequence ID" value="MBE1604839.1"/>
    <property type="molecule type" value="Genomic_DNA"/>
</dbReference>
<dbReference type="Proteomes" id="UP000638648">
    <property type="component" value="Unassembled WGS sequence"/>
</dbReference>
<accession>A0A927MQI6</accession>
<evidence type="ECO:0000313" key="2">
    <source>
        <dbReference type="EMBL" id="MBE1604839.1"/>
    </source>
</evidence>
<sequence length="277" mass="29458">MWASRRCSAALRRPRPSAGPSAPSRLRQRNDLRLIVLDNLELMTSGKRGDLANVAATCTTPTRWSRPPATKTVRVSSPQLSRAADVGLDLAGDELQRLGGSARCPACSLASGRAGAVGTGFADACRSSTRSLSEGTSYEDIRTKVDEEPCRLAPDPMVVAGKLSSGMGPGGAGEPSTPLNMANPLITDTINVYRVRLCVRSRGRRRSAQAIRPGVRYKWMRKGGCLPDKESAGVVYGLPRGSAGCRWPSAGRAVSWHPKEAVADLLSHVRCRGALPA</sequence>
<protein>
    <submittedName>
        <fullName evidence="2">Uncharacterized protein</fullName>
    </submittedName>
</protein>
<reference evidence="2" key="1">
    <citation type="submission" date="2020-10" db="EMBL/GenBank/DDBJ databases">
        <title>Sequencing the genomes of 1000 actinobacteria strains.</title>
        <authorList>
            <person name="Klenk H.-P."/>
        </authorList>
    </citation>
    <scope>NUCLEOTIDE SEQUENCE</scope>
    <source>
        <strain evidence="2">DSM 45354</strain>
    </source>
</reference>
<name>A0A927MQI6_9ACTN</name>
<comment type="caution">
    <text evidence="2">The sequence shown here is derived from an EMBL/GenBank/DDBJ whole genome shotgun (WGS) entry which is preliminary data.</text>
</comment>
<proteinExistence type="predicted"/>
<organism evidence="2 3">
    <name type="scientific">Actinopolymorpha pittospori</name>
    <dbReference type="NCBI Taxonomy" id="648752"/>
    <lineage>
        <taxon>Bacteria</taxon>
        <taxon>Bacillati</taxon>
        <taxon>Actinomycetota</taxon>
        <taxon>Actinomycetes</taxon>
        <taxon>Propionibacteriales</taxon>
        <taxon>Actinopolymorphaceae</taxon>
        <taxon>Actinopolymorpha</taxon>
    </lineage>
</organism>
<evidence type="ECO:0000313" key="3">
    <source>
        <dbReference type="Proteomes" id="UP000638648"/>
    </source>
</evidence>
<gene>
    <name evidence="2" type="ORF">HEB94_001687</name>
</gene>
<feature type="region of interest" description="Disordered" evidence="1">
    <location>
        <begin position="1"/>
        <end position="26"/>
    </location>
</feature>
<feature type="compositionally biased region" description="Low complexity" evidence="1">
    <location>
        <begin position="1"/>
        <end position="25"/>
    </location>
</feature>
<keyword evidence="3" id="KW-1185">Reference proteome</keyword>
<dbReference type="AlphaFoldDB" id="A0A927MQI6"/>